<keyword evidence="8" id="KW-0378">Hydrolase</keyword>
<feature type="compositionally biased region" description="Pro residues" evidence="10">
    <location>
        <begin position="317"/>
        <end position="339"/>
    </location>
</feature>
<comment type="caution">
    <text evidence="12">The sequence shown here is derived from an EMBL/GenBank/DDBJ whole genome shotgun (WGS) entry which is preliminary data.</text>
</comment>
<feature type="domain" description="AB hydrolase-1" evidence="11">
    <location>
        <begin position="47"/>
        <end position="172"/>
    </location>
</feature>
<feature type="non-terminal residue" evidence="12">
    <location>
        <position position="1"/>
    </location>
</feature>
<keyword evidence="5" id="KW-0031">Aminopeptidase</keyword>
<dbReference type="InterPro" id="IPR000073">
    <property type="entry name" value="AB_hydrolase_1"/>
</dbReference>
<evidence type="ECO:0000313" key="12">
    <source>
        <dbReference type="EMBL" id="PNH06550.1"/>
    </source>
</evidence>
<evidence type="ECO:0000256" key="6">
    <source>
        <dbReference type="ARBA" id="ARBA00022490"/>
    </source>
</evidence>
<accession>A0A2J8A211</accession>
<dbReference type="PANTHER" id="PTHR43722">
    <property type="entry name" value="PROLINE IMINOPEPTIDASE"/>
    <property type="match status" value="1"/>
</dbReference>
<dbReference type="AlphaFoldDB" id="A0A2J8A211"/>
<evidence type="ECO:0000256" key="1">
    <source>
        <dbReference type="ARBA" id="ARBA00001585"/>
    </source>
</evidence>
<dbReference type="OrthoDB" id="10249433at2759"/>
<sequence>SASPVLRTLYEAAAGQGPLQTGHIARPNGHQLYFEVHGNPSGIPACVVHGGPGAGCYTNHSRFFDLTHYKVVLLDQRGCGRSTPRGCLVDNTTQALIADLEALRLHLGLNRWLLFGGSWGVALSLAYALAHPNRVTAMVLRGVCTMRQREIDWMYGGGASTLKPWAWRRFVDFLEPEERGAPLLGYYARLLSRDAEIRDAAARSWMEWEMSVGFGSRSQALDWDGSQWSYQTFPSAPEARAAPRPAPRPRAGSSPPATPPAPAQRARTPAVRSHDQWAAELLEAGMSYGGDPGMSSSTAQALLECHYSVHGAFLRGLPPPRLSPSPSPPQQLLAPPPRAQPQGRQPRSSVAAAPLASPAAVGKQLRKQPVRHDEPLLSRAHLLRHIPTIAVHGQLDFVCPATTAYELHEAWPELQLRLVPGAGHSMYDPAITHELLEATRILYDVCAAAQGGDSNTV</sequence>
<feature type="compositionally biased region" description="Low complexity" evidence="10">
    <location>
        <begin position="340"/>
        <end position="361"/>
    </location>
</feature>
<name>A0A2J8A211_9CHLO</name>
<comment type="subcellular location">
    <subcellularLocation>
        <location evidence="2">Cytoplasm</location>
    </subcellularLocation>
</comment>
<dbReference type="Gene3D" id="3.40.50.1820">
    <property type="entry name" value="alpha/beta hydrolase"/>
    <property type="match status" value="1"/>
</dbReference>
<dbReference type="InterPro" id="IPR002410">
    <property type="entry name" value="Peptidase_S33"/>
</dbReference>
<comment type="catalytic activity">
    <reaction evidence="1">
        <text>Release of N-terminal proline from a peptide.</text>
        <dbReference type="EC" id="3.4.11.5"/>
    </reaction>
</comment>
<dbReference type="EMBL" id="PGGS01000229">
    <property type="protein sequence ID" value="PNH06550.1"/>
    <property type="molecule type" value="Genomic_DNA"/>
</dbReference>
<keyword evidence="6" id="KW-0963">Cytoplasm</keyword>
<evidence type="ECO:0000256" key="7">
    <source>
        <dbReference type="ARBA" id="ARBA00022670"/>
    </source>
</evidence>
<dbReference type="PANTHER" id="PTHR43722:SF1">
    <property type="entry name" value="PROLINE IMINOPEPTIDASE"/>
    <property type="match status" value="1"/>
</dbReference>
<feature type="non-terminal residue" evidence="12">
    <location>
        <position position="457"/>
    </location>
</feature>
<evidence type="ECO:0000256" key="5">
    <source>
        <dbReference type="ARBA" id="ARBA00022438"/>
    </source>
</evidence>
<evidence type="ECO:0000256" key="8">
    <source>
        <dbReference type="ARBA" id="ARBA00022801"/>
    </source>
</evidence>
<dbReference type="SUPFAM" id="SSF53474">
    <property type="entry name" value="alpha/beta-Hydrolases"/>
    <property type="match status" value="1"/>
</dbReference>
<evidence type="ECO:0000256" key="9">
    <source>
        <dbReference type="ARBA" id="ARBA00029605"/>
    </source>
</evidence>
<evidence type="ECO:0000259" key="11">
    <source>
        <dbReference type="Pfam" id="PF00561"/>
    </source>
</evidence>
<dbReference type="InterPro" id="IPR029058">
    <property type="entry name" value="AB_hydrolase_fold"/>
</dbReference>
<dbReference type="PRINTS" id="PR00111">
    <property type="entry name" value="ABHYDROLASE"/>
</dbReference>
<dbReference type="Pfam" id="PF00561">
    <property type="entry name" value="Abhydrolase_1"/>
    <property type="match status" value="1"/>
</dbReference>
<evidence type="ECO:0000256" key="4">
    <source>
        <dbReference type="ARBA" id="ARBA00012568"/>
    </source>
</evidence>
<keyword evidence="13" id="KW-1185">Reference proteome</keyword>
<evidence type="ECO:0000313" key="13">
    <source>
        <dbReference type="Proteomes" id="UP000236333"/>
    </source>
</evidence>
<evidence type="ECO:0000256" key="10">
    <source>
        <dbReference type="SAM" id="MobiDB-lite"/>
    </source>
</evidence>
<proteinExistence type="inferred from homology"/>
<gene>
    <name evidence="12" type="ORF">TSOC_007058</name>
</gene>
<feature type="region of interest" description="Disordered" evidence="10">
    <location>
        <begin position="316"/>
        <end position="368"/>
    </location>
</feature>
<keyword evidence="7" id="KW-0645">Protease</keyword>
<feature type="region of interest" description="Disordered" evidence="10">
    <location>
        <begin position="236"/>
        <end position="274"/>
    </location>
</feature>
<dbReference type="EC" id="3.4.11.5" evidence="4"/>
<comment type="similarity">
    <text evidence="3">Belongs to the peptidase S33 family.</text>
</comment>
<organism evidence="12 13">
    <name type="scientific">Tetrabaena socialis</name>
    <dbReference type="NCBI Taxonomy" id="47790"/>
    <lineage>
        <taxon>Eukaryota</taxon>
        <taxon>Viridiplantae</taxon>
        <taxon>Chlorophyta</taxon>
        <taxon>core chlorophytes</taxon>
        <taxon>Chlorophyceae</taxon>
        <taxon>CS clade</taxon>
        <taxon>Chlamydomonadales</taxon>
        <taxon>Tetrabaenaceae</taxon>
        <taxon>Tetrabaena</taxon>
    </lineage>
</organism>
<feature type="compositionally biased region" description="Low complexity" evidence="10">
    <location>
        <begin position="236"/>
        <end position="255"/>
    </location>
</feature>
<dbReference type="GO" id="GO:0006508">
    <property type="term" value="P:proteolysis"/>
    <property type="evidence" value="ECO:0007669"/>
    <property type="project" value="UniProtKB-KW"/>
</dbReference>
<dbReference type="GO" id="GO:0004177">
    <property type="term" value="F:aminopeptidase activity"/>
    <property type="evidence" value="ECO:0007669"/>
    <property type="project" value="UniProtKB-KW"/>
</dbReference>
<dbReference type="PRINTS" id="PR00793">
    <property type="entry name" value="PROAMNOPTASE"/>
</dbReference>
<dbReference type="InterPro" id="IPR005944">
    <property type="entry name" value="Pro_iminopeptidase"/>
</dbReference>
<evidence type="ECO:0000256" key="3">
    <source>
        <dbReference type="ARBA" id="ARBA00010088"/>
    </source>
</evidence>
<dbReference type="GO" id="GO:0005737">
    <property type="term" value="C:cytoplasm"/>
    <property type="evidence" value="ECO:0007669"/>
    <property type="project" value="UniProtKB-SubCell"/>
</dbReference>
<protein>
    <recommendedName>
        <fullName evidence="4">prolyl aminopeptidase</fullName>
        <ecNumber evidence="4">3.4.11.5</ecNumber>
    </recommendedName>
    <alternativeName>
        <fullName evidence="9">Prolyl aminopeptidase</fullName>
    </alternativeName>
</protein>
<reference evidence="12 13" key="1">
    <citation type="journal article" date="2017" name="Mol. Biol. Evol.">
        <title>The 4-celled Tetrabaena socialis nuclear genome reveals the essential components for genetic control of cell number at the origin of multicellularity in the volvocine lineage.</title>
        <authorList>
            <person name="Featherston J."/>
            <person name="Arakaki Y."/>
            <person name="Hanschen E.R."/>
            <person name="Ferris P.J."/>
            <person name="Michod R.E."/>
            <person name="Olson B.J.S.C."/>
            <person name="Nozaki H."/>
            <person name="Durand P.M."/>
        </authorList>
    </citation>
    <scope>NUCLEOTIDE SEQUENCE [LARGE SCALE GENOMIC DNA]</scope>
    <source>
        <strain evidence="12 13">NIES-571</strain>
    </source>
</reference>
<dbReference type="Proteomes" id="UP000236333">
    <property type="component" value="Unassembled WGS sequence"/>
</dbReference>
<evidence type="ECO:0000256" key="2">
    <source>
        <dbReference type="ARBA" id="ARBA00004496"/>
    </source>
</evidence>